<organism evidence="2 3">
    <name type="scientific">Algoriphagus lacus</name>
    <dbReference type="NCBI Taxonomy" id="2056311"/>
    <lineage>
        <taxon>Bacteria</taxon>
        <taxon>Pseudomonadati</taxon>
        <taxon>Bacteroidota</taxon>
        <taxon>Cytophagia</taxon>
        <taxon>Cytophagales</taxon>
        <taxon>Cyclobacteriaceae</taxon>
        <taxon>Algoriphagus</taxon>
    </lineage>
</organism>
<dbReference type="OrthoDB" id="838103at2"/>
<feature type="signal peptide" evidence="1">
    <location>
        <begin position="1"/>
        <end position="19"/>
    </location>
</feature>
<feature type="chain" id="PRO_5019267047" evidence="1">
    <location>
        <begin position="20"/>
        <end position="218"/>
    </location>
</feature>
<dbReference type="SUPFAM" id="SSF56925">
    <property type="entry name" value="OMPA-like"/>
    <property type="match status" value="1"/>
</dbReference>
<keyword evidence="3" id="KW-1185">Reference proteome</keyword>
<evidence type="ECO:0000256" key="1">
    <source>
        <dbReference type="SAM" id="SignalP"/>
    </source>
</evidence>
<dbReference type="AlphaFoldDB" id="A0A418PLS7"/>
<dbReference type="InterPro" id="IPR011250">
    <property type="entry name" value="OMP/PagP_B-barrel"/>
</dbReference>
<proteinExistence type="predicted"/>
<name>A0A418PLS7_9BACT</name>
<gene>
    <name evidence="2" type="ORF">D0X99_19255</name>
</gene>
<dbReference type="RefSeq" id="WP_119479499.1">
    <property type="nucleotide sequence ID" value="NZ_QXML01000014.1"/>
</dbReference>
<accession>A0A418PLS7</accession>
<comment type="caution">
    <text evidence="2">The sequence shown here is derived from an EMBL/GenBank/DDBJ whole genome shotgun (WGS) entry which is preliminary data.</text>
</comment>
<protein>
    <submittedName>
        <fullName evidence="2">Porin family protein</fullName>
    </submittedName>
</protein>
<sequence>MKKITLVFVLALFAGTAFSQELRLNTYAGYVFDDEVSSYYSSNSYYEGKILGGLRWGAGLEYQLPGGTKAFELQYLRQDSQIPIQYVDSGILGGQLQETDFDYTANWIMLNGTNYFPISEVAEPFFGFGIGMAILDVTNPDNGNNEGATKFAWALRGGSNFWFSEKVGLRIQASLMSAVQGAGGGVYFGTGGTGAGVSTYSTMYQFGFDGGIVFRFPQ</sequence>
<evidence type="ECO:0000313" key="3">
    <source>
        <dbReference type="Proteomes" id="UP000283522"/>
    </source>
</evidence>
<keyword evidence="1" id="KW-0732">Signal</keyword>
<dbReference type="Gene3D" id="2.40.160.20">
    <property type="match status" value="1"/>
</dbReference>
<dbReference type="Proteomes" id="UP000283522">
    <property type="component" value="Unassembled WGS sequence"/>
</dbReference>
<evidence type="ECO:0000313" key="2">
    <source>
        <dbReference type="EMBL" id="RIW12408.1"/>
    </source>
</evidence>
<dbReference type="EMBL" id="QXML01000014">
    <property type="protein sequence ID" value="RIW12408.1"/>
    <property type="molecule type" value="Genomic_DNA"/>
</dbReference>
<reference evidence="2 3" key="1">
    <citation type="submission" date="2018-09" db="EMBL/GenBank/DDBJ databases">
        <authorList>
            <person name="Wang X."/>
            <person name="Du Z."/>
        </authorList>
    </citation>
    <scope>NUCLEOTIDE SEQUENCE [LARGE SCALE GENOMIC DNA]</scope>
    <source>
        <strain evidence="2 3">N3</strain>
    </source>
</reference>